<reference evidence="2 3" key="1">
    <citation type="journal article" date="2004" name="Nucleic Acids Res.">
        <title>Genome sequence of Symbiobacterium thermophilum, an uncultivable bacterium that depends on microbial commensalism.</title>
        <authorList>
            <person name="Ueda K."/>
            <person name="Yamashita A."/>
            <person name="Ishikawa J."/>
            <person name="Shimada M."/>
            <person name="Watsuji T."/>
            <person name="Morimura K."/>
            <person name="Ikeda H."/>
            <person name="Hattori M."/>
            <person name="Beppu T."/>
        </authorList>
    </citation>
    <scope>NUCLEOTIDE SEQUENCE [LARGE SCALE GENOMIC DNA]</scope>
    <source>
        <strain evidence="3">T / IAM 14863</strain>
    </source>
</reference>
<feature type="transmembrane region" description="Helical" evidence="1">
    <location>
        <begin position="20"/>
        <end position="40"/>
    </location>
</feature>
<proteinExistence type="predicted"/>
<organism evidence="2 3">
    <name type="scientific">Symbiobacterium thermophilum (strain DSM 24528 / JCM 14929 / IAM 14863 / T)</name>
    <dbReference type="NCBI Taxonomy" id="292459"/>
    <lineage>
        <taxon>Bacteria</taxon>
        <taxon>Bacillati</taxon>
        <taxon>Bacillota</taxon>
        <taxon>Clostridia</taxon>
        <taxon>Eubacteriales</taxon>
        <taxon>Symbiobacteriaceae</taxon>
        <taxon>Symbiobacterium</taxon>
    </lineage>
</organism>
<feature type="transmembrane region" description="Helical" evidence="1">
    <location>
        <begin position="80"/>
        <end position="104"/>
    </location>
</feature>
<dbReference type="Proteomes" id="UP000000417">
    <property type="component" value="Chromosome"/>
</dbReference>
<feature type="transmembrane region" description="Helical" evidence="1">
    <location>
        <begin position="242"/>
        <end position="262"/>
    </location>
</feature>
<dbReference type="HOGENOM" id="CLU_1053473_0_0_9"/>
<dbReference type="AlphaFoldDB" id="Q67QL6"/>
<feature type="transmembrane region" description="Helical" evidence="1">
    <location>
        <begin position="139"/>
        <end position="161"/>
    </location>
</feature>
<evidence type="ECO:0000256" key="1">
    <source>
        <dbReference type="SAM" id="Phobius"/>
    </source>
</evidence>
<feature type="transmembrane region" description="Helical" evidence="1">
    <location>
        <begin position="52"/>
        <end position="74"/>
    </location>
</feature>
<dbReference type="STRING" id="292459.STH1042"/>
<keyword evidence="3" id="KW-1185">Reference proteome</keyword>
<keyword evidence="1" id="KW-0812">Transmembrane</keyword>
<evidence type="ECO:0000313" key="3">
    <source>
        <dbReference type="Proteomes" id="UP000000417"/>
    </source>
</evidence>
<protein>
    <submittedName>
        <fullName evidence="2">Uncharacterized protein</fullName>
    </submittedName>
</protein>
<feature type="transmembrane region" description="Helical" evidence="1">
    <location>
        <begin position="116"/>
        <end position="133"/>
    </location>
</feature>
<sequence>MKVNHSTLQGVPVLSHLCYATGLQLLSWSLGLAATLVLLDSRSGFLRDHPPLAWRVAGVLLGPLAVLSLAAVAVGGGPRWVTLGLVLPYALMALGASWVWYRGARADLRRQREREAAVLGLLAVLFASLAQTGGDGLPVLSLAASLGSAALVGGLGILALGCTVRRRRDEVEVDPNCDGIPVRVVATGLGIMALAASDVGRALLTGSAPLPASLGLWLGCSLLVPVLVLLAGRRLSDWNRPLLWRTACLAALVGQLALQTTLVA</sequence>
<keyword evidence="1" id="KW-1133">Transmembrane helix</keyword>
<accession>Q67QL6</accession>
<feature type="transmembrane region" description="Helical" evidence="1">
    <location>
        <begin position="210"/>
        <end position="230"/>
    </location>
</feature>
<gene>
    <name evidence="2" type="ordered locus">STH1042</name>
</gene>
<feature type="transmembrane region" description="Helical" evidence="1">
    <location>
        <begin position="182"/>
        <end position="204"/>
    </location>
</feature>
<dbReference type="KEGG" id="sth:STH1042"/>
<keyword evidence="1" id="KW-0472">Membrane</keyword>
<evidence type="ECO:0000313" key="2">
    <source>
        <dbReference type="EMBL" id="BAD40027.1"/>
    </source>
</evidence>
<dbReference type="EMBL" id="AP006840">
    <property type="protein sequence ID" value="BAD40027.1"/>
    <property type="molecule type" value="Genomic_DNA"/>
</dbReference>
<name>Q67QL6_SYMTH</name>